<proteinExistence type="predicted"/>
<dbReference type="PANTHER" id="PTHR23159">
    <property type="entry name" value="CENTROSOMAL PROTEIN 2"/>
    <property type="match status" value="1"/>
</dbReference>
<feature type="domain" description="Rad50/SbcC-type AAA" evidence="2">
    <location>
        <begin position="14"/>
        <end position="227"/>
    </location>
</feature>
<dbReference type="Pfam" id="PF13476">
    <property type="entry name" value="AAA_23"/>
    <property type="match status" value="1"/>
</dbReference>
<dbReference type="RefSeq" id="WP_089699669.1">
    <property type="nucleotide sequence ID" value="NZ_FNHL01000007.1"/>
</dbReference>
<protein>
    <submittedName>
        <fullName evidence="3">AAA domain</fullName>
    </submittedName>
</protein>
<dbReference type="EMBL" id="FNHL01000007">
    <property type="protein sequence ID" value="SDN17573.1"/>
    <property type="molecule type" value="Genomic_DNA"/>
</dbReference>
<dbReference type="InterPro" id="IPR038729">
    <property type="entry name" value="Rad50/SbcC_AAA"/>
</dbReference>
<dbReference type="PANTHER" id="PTHR23159:SF31">
    <property type="entry name" value="CENTROSOME-ASSOCIATED PROTEIN CEP250 ISOFORM X1"/>
    <property type="match status" value="1"/>
</dbReference>
<dbReference type="Proteomes" id="UP000199451">
    <property type="component" value="Unassembled WGS sequence"/>
</dbReference>
<feature type="region of interest" description="Disordered" evidence="1">
    <location>
        <begin position="356"/>
        <end position="389"/>
    </location>
</feature>
<reference evidence="4" key="1">
    <citation type="submission" date="2016-10" db="EMBL/GenBank/DDBJ databases">
        <authorList>
            <person name="Varghese N."/>
            <person name="Submissions S."/>
        </authorList>
    </citation>
    <scope>NUCLEOTIDE SEQUENCE [LARGE SCALE GENOMIC DNA]</scope>
    <source>
        <strain evidence="4">CGMCC 1.10119</strain>
    </source>
</reference>
<feature type="compositionally biased region" description="Basic and acidic residues" evidence="1">
    <location>
        <begin position="233"/>
        <end position="257"/>
    </location>
</feature>
<dbReference type="STRING" id="660521.SAMN04487949_3552"/>
<feature type="compositionally biased region" description="Basic and acidic residues" evidence="1">
    <location>
        <begin position="372"/>
        <end position="389"/>
    </location>
</feature>
<name>A0A1G9ZAR1_9EURY</name>
<dbReference type="OrthoDB" id="241568at2157"/>
<evidence type="ECO:0000256" key="1">
    <source>
        <dbReference type="SAM" id="MobiDB-lite"/>
    </source>
</evidence>
<keyword evidence="4" id="KW-1185">Reference proteome</keyword>
<evidence type="ECO:0000259" key="2">
    <source>
        <dbReference type="Pfam" id="PF13476"/>
    </source>
</evidence>
<dbReference type="InterPro" id="IPR027417">
    <property type="entry name" value="P-loop_NTPase"/>
</dbReference>
<evidence type="ECO:0000313" key="3">
    <source>
        <dbReference type="EMBL" id="SDN17573.1"/>
    </source>
</evidence>
<dbReference type="NCBIfam" id="NF045487">
    <property type="entry name" value="ASRP"/>
    <property type="match status" value="1"/>
</dbReference>
<feature type="region of interest" description="Disordered" evidence="1">
    <location>
        <begin position="233"/>
        <end position="263"/>
    </location>
</feature>
<dbReference type="Gene3D" id="3.40.50.300">
    <property type="entry name" value="P-loop containing nucleotide triphosphate hydrolases"/>
    <property type="match status" value="2"/>
</dbReference>
<gene>
    <name evidence="3" type="ORF">SAMN04487949_3552</name>
</gene>
<sequence>MNSQQAPATRADVYVRNVGGIDETTVSLDQGVTVLTGRNATNRTSFLQAVMAGLGSDNVSIKRDADEAEVTLTLGDETYTRTLSRRNGTIVSDGEPFLDDPELGDLFAFLLEMNEARQAVARGDDLHELIMRPVDTDAIQAEISELQSERRDVDAELEELDKLKRKLPSLEERKTKLQSQIDEQSDELAEKRAELEELDADVETSREEQSELDEKLAELRETESDLEDVRFDIETERDSLDALRSDKEELETERRELPTAPDDELAELDKRIQRLRGRAETIDSVVSELQSVVQFNEEMLEEGESEFAEALQPDSNGSVTDQLVGDETTTCWTCGTEVETDQIEETLDQLRQLRSSKLSTRTELTSEVDELQAEKRSIEQTQQKKERLDRRLDDVEAEIRRREENVEDLEAREEELVDELGELEDEVDDLESEEYSEVLDRHKEANQLEFEVQRLKKERRSVEDEIRSVEDKLSRREELEARREEISEELESLRTRIDRIEQQTVDEFNEHMDAVLAELSYENIDRIWIERTQKQVREGRRKVTKSHFDLHIIRSTDEGTTYEDTVDHLSESEREVTGLVFALAGYLAHDVYEVLPFILLDSLEAIDSERIAALVEYLDDYADYLVVALLPEDAAAVDERHARVTSI</sequence>
<organism evidence="3 4">
    <name type="scientific">Halogranum gelatinilyticum</name>
    <dbReference type="NCBI Taxonomy" id="660521"/>
    <lineage>
        <taxon>Archaea</taxon>
        <taxon>Methanobacteriati</taxon>
        <taxon>Methanobacteriota</taxon>
        <taxon>Stenosarchaea group</taxon>
        <taxon>Halobacteria</taxon>
        <taxon>Halobacteriales</taxon>
        <taxon>Haloferacaceae</taxon>
    </lineage>
</organism>
<accession>A0A1G9ZAR1</accession>
<evidence type="ECO:0000313" key="4">
    <source>
        <dbReference type="Proteomes" id="UP000199451"/>
    </source>
</evidence>
<dbReference type="AlphaFoldDB" id="A0A1G9ZAR1"/>
<feature type="compositionally biased region" description="Polar residues" evidence="1">
    <location>
        <begin position="356"/>
        <end position="365"/>
    </location>
</feature>